<dbReference type="InterPro" id="IPR021255">
    <property type="entry name" value="DUF2807"/>
</dbReference>
<dbReference type="KEGG" id="ncb:C0V82_01690"/>
<feature type="chain" id="PRO_5014688272" description="Putative auto-transporter adhesin head GIN domain-containing protein" evidence="1">
    <location>
        <begin position="26"/>
        <end position="267"/>
    </location>
</feature>
<name>A0A2K9N7I1_9PROT</name>
<dbReference type="Pfam" id="PF10988">
    <property type="entry name" value="DUF2807"/>
    <property type="match status" value="1"/>
</dbReference>
<reference evidence="3 4" key="1">
    <citation type="submission" date="2017-12" db="EMBL/GenBank/DDBJ databases">
        <title>Genomes of bacteria within cyanobacterial aggregates.</title>
        <authorList>
            <person name="Cai H."/>
        </authorList>
    </citation>
    <scope>NUCLEOTIDE SEQUENCE [LARGE SCALE GENOMIC DNA]</scope>
    <source>
        <strain evidence="3 4">TH16</strain>
    </source>
</reference>
<keyword evidence="4" id="KW-1185">Reference proteome</keyword>
<sequence length="267" mass="27379">MIMRKSASVLFAGIAFVAMAGLAQAENSGPMRFDGSDLTIRDVVGEVKVNVDPSAKDVIVTIDAKPEEFPMLSARAGDGGVVVARTKPIEKQGRRDWKMDDGDVVITITIPKGGSIRIDDMVGKLEVGDLDGPLTADIRAAADLKTGRLSAARIDVAGAAGIRTGDIAGKLDLNIAGAGDIDIGTVRQGADIKIAGFGNVDVAGVNGPVSVRVSGVGDVDLNDGKVDLLDVSVSGLGSVNFDGEAKDRRISSSGLASVRVNGKKISG</sequence>
<evidence type="ECO:0000259" key="2">
    <source>
        <dbReference type="Pfam" id="PF10988"/>
    </source>
</evidence>
<dbReference type="AlphaFoldDB" id="A0A2K9N7I1"/>
<proteinExistence type="predicted"/>
<evidence type="ECO:0000313" key="4">
    <source>
        <dbReference type="Proteomes" id="UP000234752"/>
    </source>
</evidence>
<feature type="domain" description="Putative auto-transporter adhesin head GIN" evidence="2">
    <location>
        <begin position="153"/>
        <end position="262"/>
    </location>
</feature>
<feature type="signal peptide" evidence="1">
    <location>
        <begin position="1"/>
        <end position="25"/>
    </location>
</feature>
<protein>
    <recommendedName>
        <fullName evidence="2">Putative auto-transporter adhesin head GIN domain-containing protein</fullName>
    </recommendedName>
</protein>
<dbReference type="Gene3D" id="2.160.20.120">
    <property type="match status" value="1"/>
</dbReference>
<organism evidence="3 4">
    <name type="scientific">Niveispirillum cyanobacteriorum</name>
    <dbReference type="NCBI Taxonomy" id="1612173"/>
    <lineage>
        <taxon>Bacteria</taxon>
        <taxon>Pseudomonadati</taxon>
        <taxon>Pseudomonadota</taxon>
        <taxon>Alphaproteobacteria</taxon>
        <taxon>Rhodospirillales</taxon>
        <taxon>Azospirillaceae</taxon>
        <taxon>Niveispirillum</taxon>
    </lineage>
</organism>
<dbReference type="Proteomes" id="UP000234752">
    <property type="component" value="Chromosome eg_1"/>
</dbReference>
<accession>A0A2K9N7I1</accession>
<evidence type="ECO:0000256" key="1">
    <source>
        <dbReference type="SAM" id="SignalP"/>
    </source>
</evidence>
<dbReference type="EMBL" id="CP025611">
    <property type="protein sequence ID" value="AUN29101.1"/>
    <property type="molecule type" value="Genomic_DNA"/>
</dbReference>
<evidence type="ECO:0000313" key="3">
    <source>
        <dbReference type="EMBL" id="AUN29101.1"/>
    </source>
</evidence>
<keyword evidence="1" id="KW-0732">Signal</keyword>
<gene>
    <name evidence="3" type="ORF">C0V82_01690</name>
</gene>